<evidence type="ECO:0000313" key="2">
    <source>
        <dbReference type="Proteomes" id="UP000037035"/>
    </source>
</evidence>
<dbReference type="EMBL" id="LAVV01012961">
    <property type="protein sequence ID" value="KNZ46135.1"/>
    <property type="molecule type" value="Genomic_DNA"/>
</dbReference>
<protein>
    <submittedName>
        <fullName evidence="1">Uncharacterized protein</fullName>
    </submittedName>
</protein>
<sequence length="456" mass="52229">MTPTTRCRSEFSFKLPCGISFSSCAASNSHLGVWELDRQFWGVFSPIPKIYYHKICFNLTPKKINEKIIRILRNLSCDPNLRRANLFHNPPRAVVQGPLTPLLNNLCFIYSTLNPTIACQLPPVGVLLFLVEEERERRQLNKITVMWRNSCESSFFFFFLTGKRNLNSISFSWCEMELILPGHICLCLRWSNCVIGQMTLSKTHDFKTPKLEHLHWLPSKLHLFACVDVLANTKSFIGLCACQLQAVEQVFFAVHVDVQLDLNNLTCNIHDLQFFQNIMRTIFDELKKRKRKKRRSWKGGKTIQTDGYSSSILFDFIFWPDTYSKSSTLPQVIHVLHLVRTLNLIIRLHESLDLAGAHQDTIGPIGMQIKQSTLDLTCKHSCLKLDALFMTHLRNCPPPRIGFAPDSTPRLTRSDCPVPVLRVSLATTHSLRQRHHSSSTSISSLTLFSIINIPTH</sequence>
<dbReference type="VEuPathDB" id="FungiDB:VP01_751g1"/>
<keyword evidence="2" id="KW-1185">Reference proteome</keyword>
<evidence type="ECO:0000313" key="1">
    <source>
        <dbReference type="EMBL" id="KNZ46135.1"/>
    </source>
</evidence>
<dbReference type="Proteomes" id="UP000037035">
    <property type="component" value="Unassembled WGS sequence"/>
</dbReference>
<accession>A0A0L6UE81</accession>
<proteinExistence type="predicted"/>
<reference evidence="1 2" key="1">
    <citation type="submission" date="2015-08" db="EMBL/GenBank/DDBJ databases">
        <title>Next Generation Sequencing and Analysis of the Genome of Puccinia sorghi L Schw, the Causal Agent of Maize Common Rust.</title>
        <authorList>
            <person name="Rochi L."/>
            <person name="Burguener G."/>
            <person name="Darino M."/>
            <person name="Turjanski A."/>
            <person name="Kreff E."/>
            <person name="Dieguez M.J."/>
            <person name="Sacco F."/>
        </authorList>
    </citation>
    <scope>NUCLEOTIDE SEQUENCE [LARGE SCALE GENOMIC DNA]</scope>
    <source>
        <strain evidence="1 2">RO10H11247</strain>
    </source>
</reference>
<gene>
    <name evidence="1" type="ORF">VP01_751g1</name>
</gene>
<name>A0A0L6UE81_9BASI</name>
<organism evidence="1 2">
    <name type="scientific">Puccinia sorghi</name>
    <dbReference type="NCBI Taxonomy" id="27349"/>
    <lineage>
        <taxon>Eukaryota</taxon>
        <taxon>Fungi</taxon>
        <taxon>Dikarya</taxon>
        <taxon>Basidiomycota</taxon>
        <taxon>Pucciniomycotina</taxon>
        <taxon>Pucciniomycetes</taxon>
        <taxon>Pucciniales</taxon>
        <taxon>Pucciniaceae</taxon>
        <taxon>Puccinia</taxon>
    </lineage>
</organism>
<dbReference type="AlphaFoldDB" id="A0A0L6UE81"/>
<comment type="caution">
    <text evidence="1">The sequence shown here is derived from an EMBL/GenBank/DDBJ whole genome shotgun (WGS) entry which is preliminary data.</text>
</comment>